<dbReference type="OrthoDB" id="63267at2759"/>
<dbReference type="AlphaFoldDB" id="A0A2R6RIK7"/>
<keyword evidence="1" id="KW-0067">ATP-binding</keyword>
<protein>
    <recommendedName>
        <fullName evidence="2">Protein kinase domain-containing protein</fullName>
    </recommendedName>
</protein>
<reference evidence="3 4" key="1">
    <citation type="submission" date="2018-02" db="EMBL/GenBank/DDBJ databases">
        <title>Genome sequence of the basidiomycete white-rot fungus Phlebia centrifuga.</title>
        <authorList>
            <person name="Granchi Z."/>
            <person name="Peng M."/>
            <person name="de Vries R.P."/>
            <person name="Hilden K."/>
            <person name="Makela M.R."/>
            <person name="Grigoriev I."/>
            <person name="Riley R."/>
        </authorList>
    </citation>
    <scope>NUCLEOTIDE SEQUENCE [LARGE SCALE GENOMIC DNA]</scope>
    <source>
        <strain evidence="3 4">FBCC195</strain>
    </source>
</reference>
<feature type="domain" description="Protein kinase" evidence="2">
    <location>
        <begin position="126"/>
        <end position="197"/>
    </location>
</feature>
<evidence type="ECO:0000259" key="2">
    <source>
        <dbReference type="PROSITE" id="PS50011"/>
    </source>
</evidence>
<dbReference type="Gene3D" id="3.30.200.20">
    <property type="entry name" value="Phosphorylase Kinase, domain 1"/>
    <property type="match status" value="1"/>
</dbReference>
<gene>
    <name evidence="3" type="ORF">PHLCEN_2v2633</name>
</gene>
<keyword evidence="1" id="KW-0547">Nucleotide-binding</keyword>
<dbReference type="SUPFAM" id="SSF56112">
    <property type="entry name" value="Protein kinase-like (PK-like)"/>
    <property type="match status" value="1"/>
</dbReference>
<evidence type="ECO:0000256" key="1">
    <source>
        <dbReference type="PROSITE-ProRule" id="PRU10141"/>
    </source>
</evidence>
<dbReference type="InterPro" id="IPR000719">
    <property type="entry name" value="Prot_kinase_dom"/>
</dbReference>
<dbReference type="PROSITE" id="PS50011">
    <property type="entry name" value="PROTEIN_KINASE_DOM"/>
    <property type="match status" value="1"/>
</dbReference>
<keyword evidence="4" id="KW-1185">Reference proteome</keyword>
<dbReference type="InterPro" id="IPR017441">
    <property type="entry name" value="Protein_kinase_ATP_BS"/>
</dbReference>
<dbReference type="GO" id="GO:0004672">
    <property type="term" value="F:protein kinase activity"/>
    <property type="evidence" value="ECO:0007669"/>
    <property type="project" value="InterPro"/>
</dbReference>
<feature type="binding site" evidence="1">
    <location>
        <position position="155"/>
    </location>
    <ligand>
        <name>ATP</name>
        <dbReference type="ChEBI" id="CHEBI:30616"/>
    </ligand>
</feature>
<dbReference type="GO" id="GO:0005524">
    <property type="term" value="F:ATP binding"/>
    <property type="evidence" value="ECO:0007669"/>
    <property type="project" value="UniProtKB-UniRule"/>
</dbReference>
<dbReference type="InterPro" id="IPR011009">
    <property type="entry name" value="Kinase-like_dom_sf"/>
</dbReference>
<name>A0A2R6RIK7_9APHY</name>
<dbReference type="Proteomes" id="UP000186601">
    <property type="component" value="Unassembled WGS sequence"/>
</dbReference>
<proteinExistence type="predicted"/>
<sequence length="197" mass="22049">MTFFTDCYPKPFLSGSLTATSTLFSADEIIFPIPCDRVFTIGRDPALAANPDDSGYIDNRYNFVNGVPVLPGQSFAIPDKGTLRLGTEPNHLVFTFKEFRPNSVCNTHYNISPGYRLPYEQIQHFYEFGELLGQGAFGKVLKVKHRGTGELYALKVIQPEPRREIDETDPIRRDESAFKYRDLRLVTKTSGLGGGGC</sequence>
<evidence type="ECO:0000313" key="4">
    <source>
        <dbReference type="Proteomes" id="UP000186601"/>
    </source>
</evidence>
<dbReference type="PROSITE" id="PS00107">
    <property type="entry name" value="PROTEIN_KINASE_ATP"/>
    <property type="match status" value="1"/>
</dbReference>
<comment type="caution">
    <text evidence="3">The sequence shown here is derived from an EMBL/GenBank/DDBJ whole genome shotgun (WGS) entry which is preliminary data.</text>
</comment>
<organism evidence="3 4">
    <name type="scientific">Hermanssonia centrifuga</name>
    <dbReference type="NCBI Taxonomy" id="98765"/>
    <lineage>
        <taxon>Eukaryota</taxon>
        <taxon>Fungi</taxon>
        <taxon>Dikarya</taxon>
        <taxon>Basidiomycota</taxon>
        <taxon>Agaricomycotina</taxon>
        <taxon>Agaricomycetes</taxon>
        <taxon>Polyporales</taxon>
        <taxon>Meruliaceae</taxon>
        <taxon>Hermanssonia</taxon>
    </lineage>
</organism>
<dbReference type="EMBL" id="MLYV02000248">
    <property type="protein sequence ID" value="PSS29866.1"/>
    <property type="molecule type" value="Genomic_DNA"/>
</dbReference>
<accession>A0A2R6RIK7</accession>
<evidence type="ECO:0000313" key="3">
    <source>
        <dbReference type="EMBL" id="PSS29866.1"/>
    </source>
</evidence>